<name>A0ABZ3EEJ8_9STAP</name>
<protein>
    <submittedName>
        <fullName evidence="2">DUF805 domain-containing protein</fullName>
    </submittedName>
</protein>
<dbReference type="InterPro" id="IPR008523">
    <property type="entry name" value="DUF805"/>
</dbReference>
<dbReference type="PANTHER" id="PTHR34980:SF2">
    <property type="entry name" value="INNER MEMBRANE PROTEIN YHAH-RELATED"/>
    <property type="match status" value="1"/>
</dbReference>
<feature type="transmembrane region" description="Helical" evidence="1">
    <location>
        <begin position="57"/>
        <end position="76"/>
    </location>
</feature>
<keyword evidence="1" id="KW-1133">Transmembrane helix</keyword>
<sequence length="146" mass="16751">MVEAYKDFWKRYFDFKGKSNVQEFWTPVLTHIVLVIIAIAIVSGIEHLHMLYLKNIVFTFLAILGLSIIIPTLAVTVRRFYDAGRKRLSAVILLFLAIILNICADFTHIYLLSFFCTALAKLMKLIIVLTALRSSKDVSAEELKWI</sequence>
<feature type="transmembrane region" description="Helical" evidence="1">
    <location>
        <begin position="88"/>
        <end position="104"/>
    </location>
</feature>
<gene>
    <name evidence="2" type="ORF">QQM35_01685</name>
</gene>
<evidence type="ECO:0000256" key="1">
    <source>
        <dbReference type="SAM" id="Phobius"/>
    </source>
</evidence>
<dbReference type="Proteomes" id="UP001436297">
    <property type="component" value="Chromosome"/>
</dbReference>
<dbReference type="EMBL" id="CP128355">
    <property type="protein sequence ID" value="XAF70856.1"/>
    <property type="molecule type" value="Genomic_DNA"/>
</dbReference>
<proteinExistence type="predicted"/>
<dbReference type="Pfam" id="PF05656">
    <property type="entry name" value="DUF805"/>
    <property type="match status" value="1"/>
</dbReference>
<dbReference type="RefSeq" id="WP_251517516.1">
    <property type="nucleotide sequence ID" value="NZ_CP128355.1"/>
</dbReference>
<organism evidence="2 3">
    <name type="scientific">Staphylococcus hsinchuensis</name>
    <dbReference type="NCBI Taxonomy" id="3051183"/>
    <lineage>
        <taxon>Bacteria</taxon>
        <taxon>Bacillati</taxon>
        <taxon>Bacillota</taxon>
        <taxon>Bacilli</taxon>
        <taxon>Bacillales</taxon>
        <taxon>Staphylococcaceae</taxon>
        <taxon>Staphylococcus</taxon>
    </lineage>
</organism>
<evidence type="ECO:0000313" key="2">
    <source>
        <dbReference type="EMBL" id="XAF70856.1"/>
    </source>
</evidence>
<keyword evidence="1" id="KW-0472">Membrane</keyword>
<accession>A0ABZ3EEJ8</accession>
<keyword evidence="1" id="KW-0812">Transmembrane</keyword>
<feature type="transmembrane region" description="Helical" evidence="1">
    <location>
        <begin position="24"/>
        <end position="45"/>
    </location>
</feature>
<dbReference type="PANTHER" id="PTHR34980">
    <property type="entry name" value="INNER MEMBRANE PROTEIN-RELATED-RELATED"/>
    <property type="match status" value="1"/>
</dbReference>
<keyword evidence="3" id="KW-1185">Reference proteome</keyword>
<reference evidence="2 3" key="1">
    <citation type="journal article" date="2024" name="Pathogens">
        <title>Staphylococcus hsinchuensis sp. nov., Isolated from Soymilk.</title>
        <authorList>
            <person name="Wang Y.T."/>
            <person name="Lin Y.C."/>
            <person name="Hsieh Y.H."/>
            <person name="Lin Y.T."/>
            <person name="Hamada M."/>
            <person name="Chen C.C."/>
            <person name="Liou J.S."/>
            <person name="Lee A.Y."/>
            <person name="Zhang W.L."/>
            <person name="Chen Y.T."/>
            <person name="Huang C.H."/>
        </authorList>
    </citation>
    <scope>NUCLEOTIDE SEQUENCE [LARGE SCALE GENOMIC DNA]</scope>
    <source>
        <strain evidence="2 3">H164</strain>
    </source>
</reference>
<evidence type="ECO:0000313" key="3">
    <source>
        <dbReference type="Proteomes" id="UP001436297"/>
    </source>
</evidence>